<evidence type="ECO:0000313" key="3">
    <source>
        <dbReference type="Proteomes" id="UP000053558"/>
    </source>
</evidence>
<keyword evidence="3" id="KW-1185">Reference proteome</keyword>
<feature type="region of interest" description="Disordered" evidence="1">
    <location>
        <begin position="322"/>
        <end position="358"/>
    </location>
</feature>
<reference evidence="3" key="1">
    <citation type="journal article" date="2012" name="Science">
        <title>The Paleozoic origin of enzymatic lignin decomposition reconstructed from 31 fungal genomes.</title>
        <authorList>
            <person name="Floudas D."/>
            <person name="Binder M."/>
            <person name="Riley R."/>
            <person name="Barry K."/>
            <person name="Blanchette R.A."/>
            <person name="Henrissat B."/>
            <person name="Martinez A.T."/>
            <person name="Otillar R."/>
            <person name="Spatafora J.W."/>
            <person name="Yadav J.S."/>
            <person name="Aerts A."/>
            <person name="Benoit I."/>
            <person name="Boyd A."/>
            <person name="Carlson A."/>
            <person name="Copeland A."/>
            <person name="Coutinho P.M."/>
            <person name="de Vries R.P."/>
            <person name="Ferreira P."/>
            <person name="Findley K."/>
            <person name="Foster B."/>
            <person name="Gaskell J."/>
            <person name="Glotzer D."/>
            <person name="Gorecki P."/>
            <person name="Heitman J."/>
            <person name="Hesse C."/>
            <person name="Hori C."/>
            <person name="Igarashi K."/>
            <person name="Jurgens J.A."/>
            <person name="Kallen N."/>
            <person name="Kersten P."/>
            <person name="Kohler A."/>
            <person name="Kuees U."/>
            <person name="Kumar T.K.A."/>
            <person name="Kuo A."/>
            <person name="LaButti K."/>
            <person name="Larrondo L.F."/>
            <person name="Lindquist E."/>
            <person name="Ling A."/>
            <person name="Lombard V."/>
            <person name="Lucas S."/>
            <person name="Lundell T."/>
            <person name="Martin R."/>
            <person name="McLaughlin D.J."/>
            <person name="Morgenstern I."/>
            <person name="Morin E."/>
            <person name="Murat C."/>
            <person name="Nagy L.G."/>
            <person name="Nolan M."/>
            <person name="Ohm R.A."/>
            <person name="Patyshakuliyeva A."/>
            <person name="Rokas A."/>
            <person name="Ruiz-Duenas F.J."/>
            <person name="Sabat G."/>
            <person name="Salamov A."/>
            <person name="Samejima M."/>
            <person name="Schmutz J."/>
            <person name="Slot J.C."/>
            <person name="St John F."/>
            <person name="Stenlid J."/>
            <person name="Sun H."/>
            <person name="Sun S."/>
            <person name="Syed K."/>
            <person name="Tsang A."/>
            <person name="Wiebenga A."/>
            <person name="Young D."/>
            <person name="Pisabarro A."/>
            <person name="Eastwood D.C."/>
            <person name="Martin F."/>
            <person name="Cullen D."/>
            <person name="Grigoriev I.V."/>
            <person name="Hibbett D.S."/>
        </authorList>
    </citation>
    <scope>NUCLEOTIDE SEQUENCE [LARGE SCALE GENOMIC DNA]</scope>
    <source>
        <strain evidence="3">RWD-64-598 SS2</strain>
    </source>
</reference>
<feature type="compositionally biased region" description="Basic residues" evidence="1">
    <location>
        <begin position="323"/>
        <end position="334"/>
    </location>
</feature>
<dbReference type="OrthoDB" id="359154at2759"/>
<evidence type="ECO:0000256" key="1">
    <source>
        <dbReference type="SAM" id="MobiDB-lite"/>
    </source>
</evidence>
<organism evidence="2 3">
    <name type="scientific">Coniophora puteana (strain RWD-64-598)</name>
    <name type="common">Brown rot fungus</name>
    <dbReference type="NCBI Taxonomy" id="741705"/>
    <lineage>
        <taxon>Eukaryota</taxon>
        <taxon>Fungi</taxon>
        <taxon>Dikarya</taxon>
        <taxon>Basidiomycota</taxon>
        <taxon>Agaricomycotina</taxon>
        <taxon>Agaricomycetes</taxon>
        <taxon>Agaricomycetidae</taxon>
        <taxon>Boletales</taxon>
        <taxon>Coniophorineae</taxon>
        <taxon>Coniophoraceae</taxon>
        <taxon>Coniophora</taxon>
    </lineage>
</organism>
<dbReference type="Proteomes" id="UP000053558">
    <property type="component" value="Unassembled WGS sequence"/>
</dbReference>
<comment type="caution">
    <text evidence="2">The sequence shown here is derived from an EMBL/GenBank/DDBJ whole genome shotgun (WGS) entry which is preliminary data.</text>
</comment>
<evidence type="ECO:0008006" key="4">
    <source>
        <dbReference type="Google" id="ProtNLM"/>
    </source>
</evidence>
<accession>A0A5M3MUT3</accession>
<dbReference type="InterPro" id="IPR014722">
    <property type="entry name" value="Rib_uL2_dom2"/>
</dbReference>
<sequence>MSWTRAQLLASTTRSPWTRDFRHLNPVPKKFLVRNSFYDPAIKAVPVQDRIKYWNIVPGDHIRIRGDTRSIVHEVLSVNKLTNRVYLKGAVTESRGKAPVNRNIHYSRCQLLIGETEAEQPDGDSSTIQKLFARRIETRNVRWQPVGHKWEWDRVAIALAPRKQDQKPVKIEWPKQDPLPKPQTDPMLDTSESVVKAITYQPPAFDASTIDPTARAKAEKEYLKKLFQRDAPAYDESRPMEIYVSKELCNPHGRAKMQARWQAAQARKSALLQKLIREHTAKTSGVSASQAKMEALFKYRQIMDEERKAEKKRRWMTPARLAKMAKKTGRRQRKAEKQAGKLDNLVLHNDRNQVAPRV</sequence>
<dbReference type="AlphaFoldDB" id="A0A5M3MUT3"/>
<gene>
    <name evidence="2" type="ORF">CONPUDRAFT_165097</name>
</gene>
<name>A0A5M3MUT3_CONPW</name>
<evidence type="ECO:0000313" key="2">
    <source>
        <dbReference type="EMBL" id="EIW82514.1"/>
    </source>
</evidence>
<dbReference type="KEGG" id="cput:CONPUDRAFT_165097"/>
<protein>
    <recommendedName>
        <fullName evidence="4">KOW domain-containing protein</fullName>
    </recommendedName>
</protein>
<dbReference type="RefSeq" id="XP_007768154.1">
    <property type="nucleotide sequence ID" value="XM_007769964.1"/>
</dbReference>
<dbReference type="OMA" id="RIPWPKV"/>
<dbReference type="GeneID" id="19205250"/>
<dbReference type="EMBL" id="JH711577">
    <property type="protein sequence ID" value="EIW82514.1"/>
    <property type="molecule type" value="Genomic_DNA"/>
</dbReference>
<proteinExistence type="predicted"/>
<dbReference type="Gene3D" id="2.30.30.30">
    <property type="match status" value="1"/>
</dbReference>